<gene>
    <name evidence="1" type="ORF">QO011_002586</name>
</gene>
<accession>A0ABU0J5N1</accession>
<comment type="caution">
    <text evidence="1">The sequence shown here is derived from an EMBL/GenBank/DDBJ whole genome shotgun (WGS) entry which is preliminary data.</text>
</comment>
<dbReference type="EMBL" id="JAUSVX010000004">
    <property type="protein sequence ID" value="MDQ0469570.1"/>
    <property type="molecule type" value="Genomic_DNA"/>
</dbReference>
<proteinExistence type="predicted"/>
<protein>
    <submittedName>
        <fullName evidence="1">Uncharacterized protein</fullName>
    </submittedName>
</protein>
<evidence type="ECO:0000313" key="1">
    <source>
        <dbReference type="EMBL" id="MDQ0469570.1"/>
    </source>
</evidence>
<name>A0ABU0J5N1_9HYPH</name>
<organism evidence="1 2">
    <name type="scientific">Labrys wisconsinensis</name>
    <dbReference type="NCBI Taxonomy" id="425677"/>
    <lineage>
        <taxon>Bacteria</taxon>
        <taxon>Pseudomonadati</taxon>
        <taxon>Pseudomonadota</taxon>
        <taxon>Alphaproteobacteria</taxon>
        <taxon>Hyphomicrobiales</taxon>
        <taxon>Xanthobacteraceae</taxon>
        <taxon>Labrys</taxon>
    </lineage>
</organism>
<evidence type="ECO:0000313" key="2">
    <source>
        <dbReference type="Proteomes" id="UP001242480"/>
    </source>
</evidence>
<keyword evidence="2" id="KW-1185">Reference proteome</keyword>
<reference evidence="1 2" key="1">
    <citation type="submission" date="2023-07" db="EMBL/GenBank/DDBJ databases">
        <title>Genomic Encyclopedia of Type Strains, Phase IV (KMG-IV): sequencing the most valuable type-strain genomes for metagenomic binning, comparative biology and taxonomic classification.</title>
        <authorList>
            <person name="Goeker M."/>
        </authorList>
    </citation>
    <scope>NUCLEOTIDE SEQUENCE [LARGE SCALE GENOMIC DNA]</scope>
    <source>
        <strain evidence="1 2">DSM 19619</strain>
    </source>
</reference>
<dbReference type="Proteomes" id="UP001242480">
    <property type="component" value="Unassembled WGS sequence"/>
</dbReference>
<sequence length="256" mass="29786">MIANEGESQELGYTEAVEKTIAGIVPIEPSPSGAFAKHVMRSDMLKNLGGENDTNHTLTRRLLLLLEGEWLVNPAEFKLLRREIIKIYVKATRRDHQLALFLLNDIIRYWRTMTVDYMYKTTEDQKPWAIRNIKLTFSRKLLYASGVFSVGMTANRSEEAKVDILENLFDLPVIDRMIDICGASRAKRVLESYDLFLENLEKSKVREELKVIKPGDHENIIFRKLKNEGHHFTRSLMNLFEETFHSTHPIRRAMMF</sequence>